<evidence type="ECO:0000313" key="2">
    <source>
        <dbReference type="Proteomes" id="UP000032702"/>
    </source>
</evidence>
<dbReference type="EMBL" id="AAMD01000150">
    <property type="protein sequence ID" value="EAU63704.1"/>
    <property type="molecule type" value="Genomic_DNA"/>
</dbReference>
<comment type="caution">
    <text evidence="1">The sequence shown here is derived from an EMBL/GenBank/DDBJ whole genome shotgun (WGS) entry which is preliminary data.</text>
</comment>
<dbReference type="Proteomes" id="UP000032702">
    <property type="component" value="Unassembled WGS sequence"/>
</dbReference>
<dbReference type="AlphaFoldDB" id="Q08T96"/>
<organism evidence="1 2">
    <name type="scientific">Stigmatella aurantiaca (strain DW4/3-1)</name>
    <dbReference type="NCBI Taxonomy" id="378806"/>
    <lineage>
        <taxon>Bacteria</taxon>
        <taxon>Pseudomonadati</taxon>
        <taxon>Myxococcota</taxon>
        <taxon>Myxococcia</taxon>
        <taxon>Myxococcales</taxon>
        <taxon>Cystobacterineae</taxon>
        <taxon>Archangiaceae</taxon>
        <taxon>Stigmatella</taxon>
    </lineage>
</organism>
<reference evidence="1 2" key="1">
    <citation type="submission" date="2006-04" db="EMBL/GenBank/DDBJ databases">
        <authorList>
            <person name="Nierman W.C."/>
        </authorList>
    </citation>
    <scope>NUCLEOTIDE SEQUENCE [LARGE SCALE GENOMIC DNA]</scope>
    <source>
        <strain evidence="1 2">DW4/3-1</strain>
    </source>
</reference>
<evidence type="ECO:0000313" key="1">
    <source>
        <dbReference type="EMBL" id="EAU63704.1"/>
    </source>
</evidence>
<accession>Q08T96</accession>
<name>Q08T96_STIAD</name>
<protein>
    <submittedName>
        <fullName evidence="1">Uncharacterized protein</fullName>
    </submittedName>
</protein>
<gene>
    <name evidence="1" type="ORF">STIAU_0659</name>
</gene>
<proteinExistence type="predicted"/>
<sequence length="39" mass="4211">MSGKTDTRRERETARARCPPEGAYFQVSLSVAALEAGVV</sequence>